<dbReference type="OrthoDB" id="445007at2759"/>
<evidence type="ECO:0000313" key="6">
    <source>
        <dbReference type="Proteomes" id="UP000094455"/>
    </source>
</evidence>
<keyword evidence="4" id="KW-0408">Iron</keyword>
<dbReference type="InterPro" id="IPR008775">
    <property type="entry name" value="Phytyl_CoA_dOase-like"/>
</dbReference>
<proteinExistence type="inferred from homology"/>
<sequence>MPLTPTELAQFEEDGCVAIVNYLDKFTVKKLNGEIEKLLEASNIDNHPKIKFTTGKDKDGHIGDKYFLDSSDKIHYFFEPEAISDDTHEFKVPVDKAVNKIGHGLHFLNDEFNAVTVTDDVASICRQLGLRDAKAVQSMCVIKQPHIGAEVPPHNDAEFLYTDPVSCVGFWFALQDCTVENGCLEFIPGSQKLPLQKRFVKDMKKGFGTKFAELDDPKADYVEPADVKERFSDDSLFRKVIIPAGTLVLIDGSVIHKSGKNSSDHSRNAYTFHAVDGTAKYDEYNWLQIPPAHPAGSDNFTRLYKNFE</sequence>
<dbReference type="Pfam" id="PF05721">
    <property type="entry name" value="PhyH"/>
    <property type="match status" value="1"/>
</dbReference>
<protein>
    <recommendedName>
        <fullName evidence="7">Fe2OG dioxygenase domain-containing protein</fullName>
    </recommendedName>
</protein>
<name>A0A1E3NI73_9ASCO</name>
<evidence type="ECO:0000256" key="3">
    <source>
        <dbReference type="ARBA" id="ARBA00022723"/>
    </source>
</evidence>
<comment type="cofactor">
    <cofactor evidence="1">
        <name>Fe cation</name>
        <dbReference type="ChEBI" id="CHEBI:24875"/>
    </cofactor>
</comment>
<organism evidence="5 6">
    <name type="scientific">Pichia membranifaciens NRRL Y-2026</name>
    <dbReference type="NCBI Taxonomy" id="763406"/>
    <lineage>
        <taxon>Eukaryota</taxon>
        <taxon>Fungi</taxon>
        <taxon>Dikarya</taxon>
        <taxon>Ascomycota</taxon>
        <taxon>Saccharomycotina</taxon>
        <taxon>Pichiomycetes</taxon>
        <taxon>Pichiales</taxon>
        <taxon>Pichiaceae</taxon>
        <taxon>Pichia</taxon>
    </lineage>
</organism>
<gene>
    <name evidence="5" type="ORF">PICMEDRAFT_17098</name>
</gene>
<evidence type="ECO:0000313" key="5">
    <source>
        <dbReference type="EMBL" id="ODQ45832.1"/>
    </source>
</evidence>
<dbReference type="GO" id="GO:0046872">
    <property type="term" value="F:metal ion binding"/>
    <property type="evidence" value="ECO:0007669"/>
    <property type="project" value="UniProtKB-KW"/>
</dbReference>
<dbReference type="RefSeq" id="XP_019016945.1">
    <property type="nucleotide sequence ID" value="XM_019161462.1"/>
</dbReference>
<dbReference type="PANTHER" id="PTHR20883:SF15">
    <property type="entry name" value="PHYTANOYL-COA DIOXYGENASE DOMAIN-CONTAINING PROTEIN 1"/>
    <property type="match status" value="1"/>
</dbReference>
<dbReference type="AlphaFoldDB" id="A0A1E3NI73"/>
<dbReference type="PANTHER" id="PTHR20883">
    <property type="entry name" value="PHYTANOYL-COA DIOXYGENASE DOMAIN CONTAINING 1"/>
    <property type="match status" value="1"/>
</dbReference>
<evidence type="ECO:0008006" key="7">
    <source>
        <dbReference type="Google" id="ProtNLM"/>
    </source>
</evidence>
<dbReference type="GeneID" id="30178149"/>
<keyword evidence="3" id="KW-0479">Metal-binding</keyword>
<evidence type="ECO:0000256" key="2">
    <source>
        <dbReference type="ARBA" id="ARBA00005830"/>
    </source>
</evidence>
<dbReference type="EMBL" id="KV454004">
    <property type="protein sequence ID" value="ODQ45832.1"/>
    <property type="molecule type" value="Genomic_DNA"/>
</dbReference>
<evidence type="ECO:0000256" key="4">
    <source>
        <dbReference type="ARBA" id="ARBA00023004"/>
    </source>
</evidence>
<keyword evidence="6" id="KW-1185">Reference proteome</keyword>
<dbReference type="SUPFAM" id="SSF51197">
    <property type="entry name" value="Clavaminate synthase-like"/>
    <property type="match status" value="1"/>
</dbReference>
<evidence type="ECO:0000256" key="1">
    <source>
        <dbReference type="ARBA" id="ARBA00001962"/>
    </source>
</evidence>
<dbReference type="Gene3D" id="2.60.120.620">
    <property type="entry name" value="q2cbj1_9rhob like domain"/>
    <property type="match status" value="1"/>
</dbReference>
<accession>A0A1E3NI73</accession>
<reference evidence="5 6" key="1">
    <citation type="journal article" date="2016" name="Proc. Natl. Acad. Sci. U.S.A.">
        <title>Comparative genomics of biotechnologically important yeasts.</title>
        <authorList>
            <person name="Riley R."/>
            <person name="Haridas S."/>
            <person name="Wolfe K.H."/>
            <person name="Lopes M.R."/>
            <person name="Hittinger C.T."/>
            <person name="Goeker M."/>
            <person name="Salamov A.A."/>
            <person name="Wisecaver J.H."/>
            <person name="Long T.M."/>
            <person name="Calvey C.H."/>
            <person name="Aerts A.L."/>
            <person name="Barry K.W."/>
            <person name="Choi C."/>
            <person name="Clum A."/>
            <person name="Coughlan A.Y."/>
            <person name="Deshpande S."/>
            <person name="Douglass A.P."/>
            <person name="Hanson S.J."/>
            <person name="Klenk H.-P."/>
            <person name="LaButti K.M."/>
            <person name="Lapidus A."/>
            <person name="Lindquist E.A."/>
            <person name="Lipzen A.M."/>
            <person name="Meier-Kolthoff J.P."/>
            <person name="Ohm R.A."/>
            <person name="Otillar R.P."/>
            <person name="Pangilinan J.L."/>
            <person name="Peng Y."/>
            <person name="Rokas A."/>
            <person name="Rosa C.A."/>
            <person name="Scheuner C."/>
            <person name="Sibirny A.A."/>
            <person name="Slot J.C."/>
            <person name="Stielow J.B."/>
            <person name="Sun H."/>
            <person name="Kurtzman C.P."/>
            <person name="Blackwell M."/>
            <person name="Grigoriev I.V."/>
            <person name="Jeffries T.W."/>
        </authorList>
    </citation>
    <scope>NUCLEOTIDE SEQUENCE [LARGE SCALE GENOMIC DNA]</scope>
    <source>
        <strain evidence="5 6">NRRL Y-2026</strain>
    </source>
</reference>
<comment type="similarity">
    <text evidence="2">Belongs to the PhyH family.</text>
</comment>
<dbReference type="STRING" id="763406.A0A1E3NI73"/>
<dbReference type="Proteomes" id="UP000094455">
    <property type="component" value="Unassembled WGS sequence"/>
</dbReference>